<reference evidence="3" key="1">
    <citation type="journal article" date="2019" name="Int. J. Syst. Evol. Microbiol.">
        <title>The Global Catalogue of Microorganisms (GCM) 10K type strain sequencing project: providing services to taxonomists for standard genome sequencing and annotation.</title>
        <authorList>
            <consortium name="The Broad Institute Genomics Platform"/>
            <consortium name="The Broad Institute Genome Sequencing Center for Infectious Disease"/>
            <person name="Wu L."/>
            <person name="Ma J."/>
        </authorList>
    </citation>
    <scope>NUCLEOTIDE SEQUENCE [LARGE SCALE GENOMIC DNA]</scope>
    <source>
        <strain evidence="3">JCM 17326</strain>
    </source>
</reference>
<protein>
    <recommendedName>
        <fullName evidence="4">WXG100 family type VII secretion target</fullName>
    </recommendedName>
</protein>
<proteinExistence type="predicted"/>
<name>A0ABP6W525_9ACTN</name>
<evidence type="ECO:0000313" key="2">
    <source>
        <dbReference type="EMBL" id="GAA3546283.1"/>
    </source>
</evidence>
<dbReference type="Proteomes" id="UP001500630">
    <property type="component" value="Unassembled WGS sequence"/>
</dbReference>
<keyword evidence="3" id="KW-1185">Reference proteome</keyword>
<dbReference type="RefSeq" id="WP_345561769.1">
    <property type="nucleotide sequence ID" value="NZ_BAABDQ010000005.1"/>
</dbReference>
<dbReference type="EMBL" id="BAABDQ010000005">
    <property type="protein sequence ID" value="GAA3546283.1"/>
    <property type="molecule type" value="Genomic_DNA"/>
</dbReference>
<gene>
    <name evidence="2" type="ORF">GCM10022419_028030</name>
</gene>
<accession>A0ABP6W525</accession>
<feature type="coiled-coil region" evidence="1">
    <location>
        <begin position="69"/>
        <end position="96"/>
    </location>
</feature>
<sequence>MTFNGAAYSQTQLHLLAASADGMAGDVSEIQTGFEASSGATRAALRDDDYGRRYWQNHGRRMADIGTGLELLADALREQETRIARASRNYKDGEDASTLRTA</sequence>
<evidence type="ECO:0000313" key="3">
    <source>
        <dbReference type="Proteomes" id="UP001500630"/>
    </source>
</evidence>
<organism evidence="2 3">
    <name type="scientific">Nonomuraea rosea</name>
    <dbReference type="NCBI Taxonomy" id="638574"/>
    <lineage>
        <taxon>Bacteria</taxon>
        <taxon>Bacillati</taxon>
        <taxon>Actinomycetota</taxon>
        <taxon>Actinomycetes</taxon>
        <taxon>Streptosporangiales</taxon>
        <taxon>Streptosporangiaceae</taxon>
        <taxon>Nonomuraea</taxon>
    </lineage>
</organism>
<evidence type="ECO:0000256" key="1">
    <source>
        <dbReference type="SAM" id="Coils"/>
    </source>
</evidence>
<keyword evidence="1" id="KW-0175">Coiled coil</keyword>
<evidence type="ECO:0008006" key="4">
    <source>
        <dbReference type="Google" id="ProtNLM"/>
    </source>
</evidence>
<comment type="caution">
    <text evidence="2">The sequence shown here is derived from an EMBL/GenBank/DDBJ whole genome shotgun (WGS) entry which is preliminary data.</text>
</comment>